<organism evidence="2 3">
    <name type="scientific">Fragilariopsis cylindrus CCMP1102</name>
    <dbReference type="NCBI Taxonomy" id="635003"/>
    <lineage>
        <taxon>Eukaryota</taxon>
        <taxon>Sar</taxon>
        <taxon>Stramenopiles</taxon>
        <taxon>Ochrophyta</taxon>
        <taxon>Bacillariophyta</taxon>
        <taxon>Bacillariophyceae</taxon>
        <taxon>Bacillariophycidae</taxon>
        <taxon>Bacillariales</taxon>
        <taxon>Bacillariaceae</taxon>
        <taxon>Fragilariopsis</taxon>
    </lineage>
</organism>
<keyword evidence="3" id="KW-1185">Reference proteome</keyword>
<gene>
    <name evidence="2" type="ORF">FRACYDRAFT_242393</name>
</gene>
<proteinExistence type="predicted"/>
<dbReference type="KEGG" id="fcy:FRACYDRAFT_242393"/>
<evidence type="ECO:0000313" key="2">
    <source>
        <dbReference type="EMBL" id="OEU14040.1"/>
    </source>
</evidence>
<evidence type="ECO:0000313" key="3">
    <source>
        <dbReference type="Proteomes" id="UP000095751"/>
    </source>
</evidence>
<reference evidence="2 3" key="1">
    <citation type="submission" date="2016-09" db="EMBL/GenBank/DDBJ databases">
        <title>Extensive genetic diversity and differential bi-allelic expression allows diatom success in the polar Southern Ocean.</title>
        <authorList>
            <consortium name="DOE Joint Genome Institute"/>
            <person name="Mock T."/>
            <person name="Otillar R.P."/>
            <person name="Strauss J."/>
            <person name="Dupont C."/>
            <person name="Frickenhaus S."/>
            <person name="Maumus F."/>
            <person name="Mcmullan M."/>
            <person name="Sanges R."/>
            <person name="Schmutz J."/>
            <person name="Toseland A."/>
            <person name="Valas R."/>
            <person name="Veluchamy A."/>
            <person name="Ward B.J."/>
            <person name="Allen A."/>
            <person name="Barry K."/>
            <person name="Falciatore A."/>
            <person name="Ferrante M."/>
            <person name="Fortunato A.E."/>
            <person name="Gloeckner G."/>
            <person name="Gruber A."/>
            <person name="Hipkin R."/>
            <person name="Janech M."/>
            <person name="Kroth P."/>
            <person name="Leese F."/>
            <person name="Lindquist E."/>
            <person name="Lyon B.R."/>
            <person name="Martin J."/>
            <person name="Mayer C."/>
            <person name="Parker M."/>
            <person name="Quesneville H."/>
            <person name="Raymond J."/>
            <person name="Uhlig C."/>
            <person name="Valentin K.U."/>
            <person name="Worden A.Z."/>
            <person name="Armbrust E.V."/>
            <person name="Bowler C."/>
            <person name="Green B."/>
            <person name="Moulton V."/>
            <person name="Van Oosterhout C."/>
            <person name="Grigoriev I."/>
        </authorList>
    </citation>
    <scope>NUCLEOTIDE SEQUENCE [LARGE SCALE GENOMIC DNA]</scope>
    <source>
        <strain evidence="2 3">CCMP1102</strain>
    </source>
</reference>
<accession>A0A1E7F7A7</accession>
<feature type="compositionally biased region" description="Basic residues" evidence="1">
    <location>
        <begin position="10"/>
        <end position="20"/>
    </location>
</feature>
<name>A0A1E7F7A7_9STRA</name>
<feature type="region of interest" description="Disordered" evidence="1">
    <location>
        <begin position="1"/>
        <end position="20"/>
    </location>
</feature>
<dbReference type="Proteomes" id="UP000095751">
    <property type="component" value="Unassembled WGS sequence"/>
</dbReference>
<protein>
    <submittedName>
        <fullName evidence="2">Uncharacterized protein</fullName>
    </submittedName>
</protein>
<dbReference type="AlphaFoldDB" id="A0A1E7F7A7"/>
<dbReference type="InParanoid" id="A0A1E7F7A7"/>
<dbReference type="EMBL" id="KV784361">
    <property type="protein sequence ID" value="OEU14040.1"/>
    <property type="molecule type" value="Genomic_DNA"/>
</dbReference>
<evidence type="ECO:0000256" key="1">
    <source>
        <dbReference type="SAM" id="MobiDB-lite"/>
    </source>
</evidence>
<sequence>MAKSTTRITKGVKKSITKKKTSAKTKIKSISKAHPVDNSTTNGQFNLRSLSMLNIDPEVVKNLWDGWNFSHLEAVLKVLRTDNQGKDFFVVVGPAYATLLAGKVVHIPSIVILIVPSGEEPPTYVLRKKPADNQDDEVINFQSVGLGWKSFGNRILGEVGRGFNASRDKLEKRLTTLQKKFPNHLDYKMVKIFPQNAFETVPTANSLSYLNEFYGKADKTYLKIDSDGQLIKLGGN</sequence>